<sequence>MVSSPGIFTDDDTRLRNQWRYAQRLTDHFWSRWVKEFLPTLTRRTKWFSQTEPIKMGDVVVIADPNAARGTWPLAVVVRIFPDKFGRVRFADVRTKDGVYRRPATKLCVLDVRKQDEE</sequence>
<dbReference type="InterPro" id="IPR040676">
    <property type="entry name" value="DUF5641"/>
</dbReference>
<feature type="domain" description="DUF5641" evidence="1">
    <location>
        <begin position="18"/>
        <end position="110"/>
    </location>
</feature>
<comment type="caution">
    <text evidence="2">The sequence shown here is derived from an EMBL/GenBank/DDBJ whole genome shotgun (WGS) entry which is preliminary data.</text>
</comment>
<dbReference type="Pfam" id="PF18701">
    <property type="entry name" value="DUF5641"/>
    <property type="match status" value="1"/>
</dbReference>
<reference evidence="2" key="1">
    <citation type="submission" date="2021-06" db="EMBL/GenBank/DDBJ databases">
        <authorList>
            <person name="Hodson N. C."/>
            <person name="Mongue J. A."/>
            <person name="Jaron S. K."/>
        </authorList>
    </citation>
    <scope>NUCLEOTIDE SEQUENCE</scope>
</reference>
<organism evidence="2 3">
    <name type="scientific">Allacma fusca</name>
    <dbReference type="NCBI Taxonomy" id="39272"/>
    <lineage>
        <taxon>Eukaryota</taxon>
        <taxon>Metazoa</taxon>
        <taxon>Ecdysozoa</taxon>
        <taxon>Arthropoda</taxon>
        <taxon>Hexapoda</taxon>
        <taxon>Collembola</taxon>
        <taxon>Symphypleona</taxon>
        <taxon>Sminthuridae</taxon>
        <taxon>Allacma</taxon>
    </lineage>
</organism>
<dbReference type="Proteomes" id="UP000708208">
    <property type="component" value="Unassembled WGS sequence"/>
</dbReference>
<dbReference type="AlphaFoldDB" id="A0A8J2KUT9"/>
<proteinExistence type="predicted"/>
<evidence type="ECO:0000259" key="1">
    <source>
        <dbReference type="Pfam" id="PF18701"/>
    </source>
</evidence>
<dbReference type="EMBL" id="CAJVCH010522872">
    <property type="protein sequence ID" value="CAG7821836.1"/>
    <property type="molecule type" value="Genomic_DNA"/>
</dbReference>
<gene>
    <name evidence="2" type="ORF">AFUS01_LOCUS32144</name>
</gene>
<dbReference type="OrthoDB" id="6766214at2759"/>
<dbReference type="PANTHER" id="PTHR47331">
    <property type="entry name" value="PHD-TYPE DOMAIN-CONTAINING PROTEIN"/>
    <property type="match status" value="1"/>
</dbReference>
<accession>A0A8J2KUT9</accession>
<dbReference type="PANTHER" id="PTHR47331:SF2">
    <property type="match status" value="1"/>
</dbReference>
<protein>
    <recommendedName>
        <fullName evidence="1">DUF5641 domain-containing protein</fullName>
    </recommendedName>
</protein>
<evidence type="ECO:0000313" key="2">
    <source>
        <dbReference type="EMBL" id="CAG7821836.1"/>
    </source>
</evidence>
<keyword evidence="3" id="KW-1185">Reference proteome</keyword>
<evidence type="ECO:0000313" key="3">
    <source>
        <dbReference type="Proteomes" id="UP000708208"/>
    </source>
</evidence>
<name>A0A8J2KUT9_9HEXA</name>